<accession>A0AAD6YYU9</accession>
<reference evidence="1" key="1">
    <citation type="submission" date="2023-03" db="EMBL/GenBank/DDBJ databases">
        <title>Massive genome expansion in bonnet fungi (Mycena s.s.) driven by repeated elements and novel gene families across ecological guilds.</title>
        <authorList>
            <consortium name="Lawrence Berkeley National Laboratory"/>
            <person name="Harder C.B."/>
            <person name="Miyauchi S."/>
            <person name="Viragh M."/>
            <person name="Kuo A."/>
            <person name="Thoen E."/>
            <person name="Andreopoulos B."/>
            <person name="Lu D."/>
            <person name="Skrede I."/>
            <person name="Drula E."/>
            <person name="Henrissat B."/>
            <person name="Morin E."/>
            <person name="Kohler A."/>
            <person name="Barry K."/>
            <person name="LaButti K."/>
            <person name="Morin E."/>
            <person name="Salamov A."/>
            <person name="Lipzen A."/>
            <person name="Mereny Z."/>
            <person name="Hegedus B."/>
            <person name="Baldrian P."/>
            <person name="Stursova M."/>
            <person name="Weitz H."/>
            <person name="Taylor A."/>
            <person name="Grigoriev I.V."/>
            <person name="Nagy L.G."/>
            <person name="Martin F."/>
            <person name="Kauserud H."/>
        </authorList>
    </citation>
    <scope>NUCLEOTIDE SEQUENCE</scope>
    <source>
        <strain evidence="1">CBHHK002</strain>
    </source>
</reference>
<keyword evidence="2" id="KW-1185">Reference proteome</keyword>
<name>A0AAD6YYU9_9AGAR</name>
<comment type="caution">
    <text evidence="1">The sequence shown here is derived from an EMBL/GenBank/DDBJ whole genome shotgun (WGS) entry which is preliminary data.</text>
</comment>
<proteinExistence type="predicted"/>
<evidence type="ECO:0000313" key="1">
    <source>
        <dbReference type="EMBL" id="KAJ7301906.1"/>
    </source>
</evidence>
<dbReference type="EMBL" id="JARIHO010000124">
    <property type="protein sequence ID" value="KAJ7301906.1"/>
    <property type="molecule type" value="Genomic_DNA"/>
</dbReference>
<dbReference type="Proteomes" id="UP001218218">
    <property type="component" value="Unassembled WGS sequence"/>
</dbReference>
<gene>
    <name evidence="1" type="ORF">DFH08DRAFT_723702</name>
</gene>
<sequence length="80" mass="9364">SHKDVQYVWHAIDALLIIHNMCLWHDDHPKQLEDYREDLGDGRSGEDRVEPDEDEFIAFQPPEIPAEETAAWLKNRGLQL</sequence>
<dbReference type="AlphaFoldDB" id="A0AAD6YYU9"/>
<protein>
    <submittedName>
        <fullName evidence="1">Uncharacterized protein</fullName>
    </submittedName>
</protein>
<evidence type="ECO:0000313" key="2">
    <source>
        <dbReference type="Proteomes" id="UP001218218"/>
    </source>
</evidence>
<feature type="non-terminal residue" evidence="1">
    <location>
        <position position="1"/>
    </location>
</feature>
<organism evidence="1 2">
    <name type="scientific">Mycena albidolilacea</name>
    <dbReference type="NCBI Taxonomy" id="1033008"/>
    <lineage>
        <taxon>Eukaryota</taxon>
        <taxon>Fungi</taxon>
        <taxon>Dikarya</taxon>
        <taxon>Basidiomycota</taxon>
        <taxon>Agaricomycotina</taxon>
        <taxon>Agaricomycetes</taxon>
        <taxon>Agaricomycetidae</taxon>
        <taxon>Agaricales</taxon>
        <taxon>Marasmiineae</taxon>
        <taxon>Mycenaceae</taxon>
        <taxon>Mycena</taxon>
    </lineage>
</organism>